<accession>A0ABQ3T344</accession>
<dbReference type="EMBL" id="BNED01000003">
    <property type="protein sequence ID" value="GHI74797.1"/>
    <property type="molecule type" value="Genomic_DNA"/>
</dbReference>
<dbReference type="Proteomes" id="UP000608522">
    <property type="component" value="Unassembled WGS sequence"/>
</dbReference>
<reference evidence="2" key="1">
    <citation type="submission" date="2023-07" db="EMBL/GenBank/DDBJ databases">
        <title>Whole genome shotgun sequence of Streptomyces spororaveus NBRC 15456.</title>
        <authorList>
            <person name="Komaki H."/>
            <person name="Tamura T."/>
        </authorList>
    </citation>
    <scope>NUCLEOTIDE SEQUENCE [LARGE SCALE GENOMIC DNA]</scope>
    <source>
        <strain evidence="2">NBRC 15456</strain>
    </source>
</reference>
<keyword evidence="2" id="KW-1185">Reference proteome</keyword>
<name>A0ABQ3T344_9ACTN</name>
<proteinExistence type="predicted"/>
<organism evidence="1 2">
    <name type="scientific">Streptomyces spororaveus</name>
    <dbReference type="NCBI Taxonomy" id="284039"/>
    <lineage>
        <taxon>Bacteria</taxon>
        <taxon>Bacillati</taxon>
        <taxon>Actinomycetota</taxon>
        <taxon>Actinomycetes</taxon>
        <taxon>Kitasatosporales</taxon>
        <taxon>Streptomycetaceae</taxon>
        <taxon>Streptomyces</taxon>
    </lineage>
</organism>
<evidence type="ECO:0000313" key="2">
    <source>
        <dbReference type="Proteomes" id="UP000608522"/>
    </source>
</evidence>
<evidence type="ECO:0000313" key="1">
    <source>
        <dbReference type="EMBL" id="GHI74797.1"/>
    </source>
</evidence>
<gene>
    <name evidence="1" type="ORF">Sspor_03580</name>
</gene>
<sequence length="60" mass="6137">MPAGVFGFASRDAAAAVGGETVDEAAAAVEHAARTRWSTRERPEWIGLAARAFHGAGSPA</sequence>
<comment type="caution">
    <text evidence="1">The sequence shown here is derived from an EMBL/GenBank/DDBJ whole genome shotgun (WGS) entry which is preliminary data.</text>
</comment>
<protein>
    <submittedName>
        <fullName evidence="1">Uncharacterized protein</fullName>
    </submittedName>
</protein>